<keyword evidence="1" id="KW-0812">Transmembrane</keyword>
<keyword evidence="1" id="KW-1133">Transmembrane helix</keyword>
<feature type="transmembrane region" description="Helical" evidence="1">
    <location>
        <begin position="12"/>
        <end position="33"/>
    </location>
</feature>
<keyword evidence="3" id="KW-1185">Reference proteome</keyword>
<sequence length="68" mass="7834">MKKHFFELIGIVIISIICIIIGAIFFMICWNYVMPFVFGLPKITYIHAMCLMAVSRLLLSVHQITSKD</sequence>
<dbReference type="Proteomes" id="UP001348805">
    <property type="component" value="Segment"/>
</dbReference>
<accession>A0ABZ0YZB6</accession>
<organism evidence="2 3">
    <name type="scientific">phage Lak_Megaphage_RVC_AP3_GC26</name>
    <dbReference type="NCBI Taxonomy" id="3109225"/>
    <lineage>
        <taxon>Viruses</taxon>
        <taxon>Duplodnaviria</taxon>
        <taxon>Heunggongvirae</taxon>
        <taxon>Uroviricota</taxon>
        <taxon>Caudoviricetes</taxon>
        <taxon>Caudoviricetes code 15 clade</taxon>
    </lineage>
</organism>
<proteinExistence type="predicted"/>
<dbReference type="EMBL" id="OR769219">
    <property type="protein sequence ID" value="WQJ51179.1"/>
    <property type="molecule type" value="Genomic_DNA"/>
</dbReference>
<name>A0ABZ0YZB6_9CAUD</name>
<evidence type="ECO:0000256" key="1">
    <source>
        <dbReference type="SAM" id="Phobius"/>
    </source>
</evidence>
<keyword evidence="1" id="KW-0472">Membrane</keyword>
<evidence type="ECO:0000313" key="2">
    <source>
        <dbReference type="EMBL" id="WQJ51179.1"/>
    </source>
</evidence>
<reference evidence="2 3" key="1">
    <citation type="submission" date="2023-11" db="EMBL/GenBank/DDBJ databases">
        <authorList>
            <person name="Cook R."/>
            <person name="Crisci M."/>
            <person name="Pye H."/>
            <person name="Adriaenssens E."/>
            <person name="Santini J."/>
        </authorList>
    </citation>
    <scope>NUCLEOTIDE SEQUENCE [LARGE SCALE GENOMIC DNA]</scope>
    <source>
        <strain evidence="2">Lak_Megaphage_RVC_AP3_GC26</strain>
    </source>
</reference>
<evidence type="ECO:0000313" key="3">
    <source>
        <dbReference type="Proteomes" id="UP001348805"/>
    </source>
</evidence>
<protein>
    <submittedName>
        <fullName evidence="2">Uncharacterized protein</fullName>
    </submittedName>
</protein>
<feature type="transmembrane region" description="Helical" evidence="1">
    <location>
        <begin position="39"/>
        <end position="59"/>
    </location>
</feature>